<keyword evidence="1" id="KW-0812">Transmembrane</keyword>
<sequence>MFYGRNIVMLRSYFFRTFLMFGIINLCFIMPNIAISVEKLPEKLSEEQIVACKEIITDYTIKVKKWEPDSFIIKYYGDCSPKTEEAGFTVVNKEDDEKGGKDTNHSMRGNQGGRRFEVTVNIKTMQITQVSYIR</sequence>
<dbReference type="EMBL" id="FRDI01000005">
    <property type="protein sequence ID" value="SHN63297.1"/>
    <property type="molecule type" value="Genomic_DNA"/>
</dbReference>
<evidence type="ECO:0000313" key="2">
    <source>
        <dbReference type="EMBL" id="SHN63297.1"/>
    </source>
</evidence>
<accession>A0A1M7SXS4</accession>
<protein>
    <submittedName>
        <fullName evidence="2">Uncharacterized protein</fullName>
    </submittedName>
</protein>
<evidence type="ECO:0000256" key="1">
    <source>
        <dbReference type="SAM" id="Phobius"/>
    </source>
</evidence>
<evidence type="ECO:0000313" key="3">
    <source>
        <dbReference type="Proteomes" id="UP000186469"/>
    </source>
</evidence>
<keyword evidence="1" id="KW-1133">Transmembrane helix</keyword>
<organism evidence="2 3">
    <name type="scientific">Desulfovibrio litoralis DSM 11393</name>
    <dbReference type="NCBI Taxonomy" id="1121455"/>
    <lineage>
        <taxon>Bacteria</taxon>
        <taxon>Pseudomonadati</taxon>
        <taxon>Thermodesulfobacteriota</taxon>
        <taxon>Desulfovibrionia</taxon>
        <taxon>Desulfovibrionales</taxon>
        <taxon>Desulfovibrionaceae</taxon>
        <taxon>Desulfovibrio</taxon>
    </lineage>
</organism>
<dbReference type="Proteomes" id="UP000186469">
    <property type="component" value="Unassembled WGS sequence"/>
</dbReference>
<reference evidence="2 3" key="1">
    <citation type="submission" date="2016-12" db="EMBL/GenBank/DDBJ databases">
        <authorList>
            <person name="Song W.-J."/>
            <person name="Kurnit D.M."/>
        </authorList>
    </citation>
    <scope>NUCLEOTIDE SEQUENCE [LARGE SCALE GENOMIC DNA]</scope>
    <source>
        <strain evidence="2 3">DSM 11393</strain>
    </source>
</reference>
<feature type="transmembrane region" description="Helical" evidence="1">
    <location>
        <begin position="13"/>
        <end position="35"/>
    </location>
</feature>
<dbReference type="AlphaFoldDB" id="A0A1M7SXS4"/>
<name>A0A1M7SXS4_9BACT</name>
<proteinExistence type="predicted"/>
<dbReference type="STRING" id="1121455.SAMN02745728_01362"/>
<keyword evidence="1" id="KW-0472">Membrane</keyword>
<gene>
    <name evidence="2" type="ORF">SAMN02745728_01362</name>
</gene>
<keyword evidence="3" id="KW-1185">Reference proteome</keyword>